<dbReference type="Proteomes" id="UP000626982">
    <property type="component" value="Unassembled WGS sequence"/>
</dbReference>
<sequence length="195" mass="19752">MAAGFLSDPPEGEGAERLFAADRDDPGYVMALTRVWAHAPEVEAAWEAFTVAAATAGGLSLRQKGIVVSALAGALGDAYCSLAWGTRLAAASSDGTAAAVLAGDDGGLDERERVLAAWVRRVARDPNGTTAEDVERLRAAGFGDRAILGVTAYVGARMAFSAVNDALGAAPDAALAAAAPPAVRAAVRYGRAPGE</sequence>
<dbReference type="SUPFAM" id="SSF69118">
    <property type="entry name" value="AhpD-like"/>
    <property type="match status" value="1"/>
</dbReference>
<organism evidence="1 2">
    <name type="scientific">Agrococcus terreus</name>
    <dbReference type="NCBI Taxonomy" id="574649"/>
    <lineage>
        <taxon>Bacteria</taxon>
        <taxon>Bacillati</taxon>
        <taxon>Actinomycetota</taxon>
        <taxon>Actinomycetes</taxon>
        <taxon>Micrococcales</taxon>
        <taxon>Microbacteriaceae</taxon>
        <taxon>Agrococcus</taxon>
    </lineage>
</organism>
<dbReference type="PANTHER" id="PTHR35446:SF2">
    <property type="entry name" value="CARBOXYMUCONOLACTONE DECARBOXYLASE-LIKE DOMAIN-CONTAINING PROTEIN"/>
    <property type="match status" value="1"/>
</dbReference>
<evidence type="ECO:0008006" key="3">
    <source>
        <dbReference type="Google" id="ProtNLM"/>
    </source>
</evidence>
<dbReference type="InterPro" id="IPR029032">
    <property type="entry name" value="AhpD-like"/>
</dbReference>
<dbReference type="Gene3D" id="1.20.1290.10">
    <property type="entry name" value="AhpD-like"/>
    <property type="match status" value="1"/>
</dbReference>
<proteinExistence type="predicted"/>
<dbReference type="EMBL" id="BMLM01000002">
    <property type="protein sequence ID" value="GGN86850.1"/>
    <property type="molecule type" value="Genomic_DNA"/>
</dbReference>
<comment type="caution">
    <text evidence="1">The sequence shown here is derived from an EMBL/GenBank/DDBJ whole genome shotgun (WGS) entry which is preliminary data.</text>
</comment>
<dbReference type="RefSeq" id="WP_229679631.1">
    <property type="nucleotide sequence ID" value="NZ_BAABBD010000003.1"/>
</dbReference>
<dbReference type="PANTHER" id="PTHR35446">
    <property type="entry name" value="SI:CH211-175M2.5"/>
    <property type="match status" value="1"/>
</dbReference>
<protein>
    <recommendedName>
        <fullName evidence="3">Alkylhydroperoxidase family enzyme, contains CxxC motif</fullName>
    </recommendedName>
</protein>
<gene>
    <name evidence="1" type="ORF">GCM10010968_20760</name>
</gene>
<evidence type="ECO:0000313" key="1">
    <source>
        <dbReference type="EMBL" id="GGN86850.1"/>
    </source>
</evidence>
<name>A0ABQ2KQA7_9MICO</name>
<keyword evidence="2" id="KW-1185">Reference proteome</keyword>
<evidence type="ECO:0000313" key="2">
    <source>
        <dbReference type="Proteomes" id="UP000626982"/>
    </source>
</evidence>
<reference evidence="2" key="1">
    <citation type="journal article" date="2019" name="Int. J. Syst. Evol. Microbiol.">
        <title>The Global Catalogue of Microorganisms (GCM) 10K type strain sequencing project: providing services to taxonomists for standard genome sequencing and annotation.</title>
        <authorList>
            <consortium name="The Broad Institute Genomics Platform"/>
            <consortium name="The Broad Institute Genome Sequencing Center for Infectious Disease"/>
            <person name="Wu L."/>
            <person name="Ma J."/>
        </authorList>
    </citation>
    <scope>NUCLEOTIDE SEQUENCE [LARGE SCALE GENOMIC DNA]</scope>
    <source>
        <strain evidence="2">CGMCC 1.6960</strain>
    </source>
</reference>
<accession>A0ABQ2KQA7</accession>